<accession>A0A8J3BJ35</accession>
<gene>
    <name evidence="2" type="ORF">GCM10007962_10220</name>
</gene>
<protein>
    <submittedName>
        <fullName evidence="2">Uncharacterized protein</fullName>
    </submittedName>
</protein>
<proteinExistence type="predicted"/>
<dbReference type="EMBL" id="BMNR01000002">
    <property type="protein sequence ID" value="GGK17983.1"/>
    <property type="molecule type" value="Genomic_DNA"/>
</dbReference>
<dbReference type="AlphaFoldDB" id="A0A8J3BJ35"/>
<evidence type="ECO:0000313" key="2">
    <source>
        <dbReference type="EMBL" id="GGK17983.1"/>
    </source>
</evidence>
<evidence type="ECO:0000256" key="1">
    <source>
        <dbReference type="SAM" id="Coils"/>
    </source>
</evidence>
<evidence type="ECO:0000313" key="3">
    <source>
        <dbReference type="Proteomes" id="UP000612329"/>
    </source>
</evidence>
<sequence length="143" mass="17289">MLTIKHMEPQQGYKSFRGAKSLEELQYNLTKHLVWLRDLKFELEFYMAILDRPIFKNNIMNLFENLSRLKKDISQLEDKRMVLFHQISSRLKHMKKAKGQDNDLSQLFKDNYDDAEKEMFNFSDKISNFKFGFFQYMQSVINQ</sequence>
<organism evidence="2 3">
    <name type="scientific">Yeosuana aromativorans</name>
    <dbReference type="NCBI Taxonomy" id="288019"/>
    <lineage>
        <taxon>Bacteria</taxon>
        <taxon>Pseudomonadati</taxon>
        <taxon>Bacteroidota</taxon>
        <taxon>Flavobacteriia</taxon>
        <taxon>Flavobacteriales</taxon>
        <taxon>Flavobacteriaceae</taxon>
        <taxon>Yeosuana</taxon>
    </lineage>
</organism>
<comment type="caution">
    <text evidence="2">The sequence shown here is derived from an EMBL/GenBank/DDBJ whole genome shotgun (WGS) entry which is preliminary data.</text>
</comment>
<feature type="coiled-coil region" evidence="1">
    <location>
        <begin position="59"/>
        <end position="86"/>
    </location>
</feature>
<reference evidence="2" key="2">
    <citation type="submission" date="2020-09" db="EMBL/GenBank/DDBJ databases">
        <authorList>
            <person name="Sun Q."/>
            <person name="Ohkuma M."/>
        </authorList>
    </citation>
    <scope>NUCLEOTIDE SEQUENCE</scope>
    <source>
        <strain evidence="2">JCM 12862</strain>
    </source>
</reference>
<keyword evidence="1" id="KW-0175">Coiled coil</keyword>
<keyword evidence="3" id="KW-1185">Reference proteome</keyword>
<name>A0A8J3BJ35_9FLAO</name>
<dbReference type="Proteomes" id="UP000612329">
    <property type="component" value="Unassembled WGS sequence"/>
</dbReference>
<reference evidence="2" key="1">
    <citation type="journal article" date="2014" name="Int. J. Syst. Evol. Microbiol.">
        <title>Complete genome sequence of Corynebacterium casei LMG S-19264T (=DSM 44701T), isolated from a smear-ripened cheese.</title>
        <authorList>
            <consortium name="US DOE Joint Genome Institute (JGI-PGF)"/>
            <person name="Walter F."/>
            <person name="Albersmeier A."/>
            <person name="Kalinowski J."/>
            <person name="Ruckert C."/>
        </authorList>
    </citation>
    <scope>NUCLEOTIDE SEQUENCE</scope>
    <source>
        <strain evidence="2">JCM 12862</strain>
    </source>
</reference>